<dbReference type="InterPro" id="IPR020471">
    <property type="entry name" value="AKR"/>
</dbReference>
<evidence type="ECO:0000313" key="2">
    <source>
        <dbReference type="EMBL" id="MEI5908611.1"/>
    </source>
</evidence>
<dbReference type="Proteomes" id="UP001312865">
    <property type="component" value="Unassembled WGS sequence"/>
</dbReference>
<dbReference type="SUPFAM" id="SSF51430">
    <property type="entry name" value="NAD(P)-linked oxidoreductase"/>
    <property type="match status" value="1"/>
</dbReference>
<evidence type="ECO:0000259" key="1">
    <source>
        <dbReference type="Pfam" id="PF00248"/>
    </source>
</evidence>
<comment type="caution">
    <text evidence="2">The sequence shown here is derived from an EMBL/GenBank/DDBJ whole genome shotgun (WGS) entry which is preliminary data.</text>
</comment>
<dbReference type="RefSeq" id="WP_336588058.1">
    <property type="nucleotide sequence ID" value="NZ_JBBAXC010000014.1"/>
</dbReference>
<protein>
    <submittedName>
        <fullName evidence="2">Aldo/keto reductase</fullName>
    </submittedName>
</protein>
<evidence type="ECO:0000313" key="3">
    <source>
        <dbReference type="Proteomes" id="UP001312865"/>
    </source>
</evidence>
<sequence length="350" mass="39712">MISGYASLNGTKEYVTRFNQFYRTTPMFYTSSIGLGTHLGDMNENDSALYCKGIEYGLRKGLNVIDTAINYRGMKSERDVGYVLTSLIERKLIKREDVVVSTKAGIIAGDIEANLVPIDYLQKVLIEGGIITEADLSIVDHHRHVLAPAYYEFAIHKSKNHLNLETIDIYYVHNPEISMMTLGSEVFYSQLETLFAFFETQVQMGHIKYYGLATWLGLLTNPNEHGYISLEKVVNIAKRLAGNSHHFRFIQFPLNRKINNGVRMKNQKVNHHWVTVVEAAEKLGLFSITSAPFHLGKLIDEGSSSQSMLLEVIQMKGILSTMVGMKRNEHIKENMETIRVFQNRINGKSL</sequence>
<dbReference type="PANTHER" id="PTHR42686">
    <property type="entry name" value="GH17980P-RELATED"/>
    <property type="match status" value="1"/>
</dbReference>
<name>A0ABU8HHD0_9BACI</name>
<organism evidence="2 3">
    <name type="scientific">Bacillus spongiae</name>
    <dbReference type="NCBI Taxonomy" id="2683610"/>
    <lineage>
        <taxon>Bacteria</taxon>
        <taxon>Bacillati</taxon>
        <taxon>Bacillota</taxon>
        <taxon>Bacilli</taxon>
        <taxon>Bacillales</taxon>
        <taxon>Bacillaceae</taxon>
        <taxon>Bacillus</taxon>
    </lineage>
</organism>
<gene>
    <name evidence="2" type="ORF">WAK64_16305</name>
</gene>
<reference evidence="2 3" key="1">
    <citation type="journal article" date="2018" name="J. Microbiol.">
        <title>Bacillus spongiae sp. nov., isolated from sponge of Jeju Island.</title>
        <authorList>
            <person name="Lee G.E."/>
            <person name="Im W.T."/>
            <person name="Park J.S."/>
        </authorList>
    </citation>
    <scope>NUCLEOTIDE SEQUENCE [LARGE SCALE GENOMIC DNA]</scope>
    <source>
        <strain evidence="2 3">135PIL107-10</strain>
    </source>
</reference>
<dbReference type="Gene3D" id="3.20.20.100">
    <property type="entry name" value="NADP-dependent oxidoreductase domain"/>
    <property type="match status" value="1"/>
</dbReference>
<dbReference type="PANTHER" id="PTHR42686:SF1">
    <property type="entry name" value="GH17980P-RELATED"/>
    <property type="match status" value="1"/>
</dbReference>
<dbReference type="CDD" id="cd19099">
    <property type="entry name" value="AKR_unchar"/>
    <property type="match status" value="1"/>
</dbReference>
<accession>A0ABU8HHD0</accession>
<dbReference type="EMBL" id="JBBAXC010000014">
    <property type="protein sequence ID" value="MEI5908611.1"/>
    <property type="molecule type" value="Genomic_DNA"/>
</dbReference>
<dbReference type="InterPro" id="IPR036812">
    <property type="entry name" value="NAD(P)_OxRdtase_dom_sf"/>
</dbReference>
<dbReference type="Pfam" id="PF00248">
    <property type="entry name" value="Aldo_ket_red"/>
    <property type="match status" value="1"/>
</dbReference>
<proteinExistence type="predicted"/>
<keyword evidence="3" id="KW-1185">Reference proteome</keyword>
<dbReference type="InterPro" id="IPR023210">
    <property type="entry name" value="NADP_OxRdtase_dom"/>
</dbReference>
<feature type="domain" description="NADP-dependent oxidoreductase" evidence="1">
    <location>
        <begin position="33"/>
        <end position="213"/>
    </location>
</feature>